<comment type="caution">
    <text evidence="2">The sequence shown here is derived from an EMBL/GenBank/DDBJ whole genome shotgun (WGS) entry which is preliminary data.</text>
</comment>
<dbReference type="Pfam" id="PF10114">
    <property type="entry name" value="PocR"/>
    <property type="match status" value="1"/>
</dbReference>
<feature type="non-terminal residue" evidence="2">
    <location>
        <position position="111"/>
    </location>
</feature>
<evidence type="ECO:0000313" key="2">
    <source>
        <dbReference type="EMBL" id="HIU59769.1"/>
    </source>
</evidence>
<accession>A0A9D1MGB2</accession>
<evidence type="ECO:0000259" key="1">
    <source>
        <dbReference type="Pfam" id="PF10114"/>
    </source>
</evidence>
<dbReference type="EMBL" id="DVNF01000003">
    <property type="protein sequence ID" value="HIU59769.1"/>
    <property type="molecule type" value="Genomic_DNA"/>
</dbReference>
<evidence type="ECO:0000313" key="3">
    <source>
        <dbReference type="Proteomes" id="UP000824094"/>
    </source>
</evidence>
<gene>
    <name evidence="2" type="ORF">IAB05_00085</name>
</gene>
<dbReference type="AlphaFoldDB" id="A0A9D1MGB2"/>
<name>A0A9D1MGB2_9FIRM</name>
<proteinExistence type="predicted"/>
<reference evidence="2" key="1">
    <citation type="submission" date="2020-10" db="EMBL/GenBank/DDBJ databases">
        <authorList>
            <person name="Gilroy R."/>
        </authorList>
    </citation>
    <scope>NUCLEOTIDE SEQUENCE</scope>
    <source>
        <strain evidence="2">18911</strain>
    </source>
</reference>
<organism evidence="2 3">
    <name type="scientific">Candidatus Stercoripulliclostridium merdigallinarum</name>
    <dbReference type="NCBI Taxonomy" id="2840951"/>
    <lineage>
        <taxon>Bacteria</taxon>
        <taxon>Bacillati</taxon>
        <taxon>Bacillota</taxon>
        <taxon>Clostridia</taxon>
        <taxon>Eubacteriales</taxon>
        <taxon>Candidatus Stercoripulliclostridium</taxon>
    </lineage>
</organism>
<sequence>MNDAQISQITPLDKLKIILDSIAKATGMNLCVLDNIGNIVVKPCNDALFCKTARLNPELKKQCLTVAAHSTFESARGRRSHIYKCNFGLTDFSVPLYYKGMYIGAICGGSA</sequence>
<dbReference type="InterPro" id="IPR018771">
    <property type="entry name" value="PocR_dom"/>
</dbReference>
<dbReference type="Proteomes" id="UP000824094">
    <property type="component" value="Unassembled WGS sequence"/>
</dbReference>
<protein>
    <submittedName>
        <fullName evidence="2">PocR ligand-binding domain-containing protein</fullName>
    </submittedName>
</protein>
<reference evidence="2" key="2">
    <citation type="journal article" date="2021" name="PeerJ">
        <title>Extensive microbial diversity within the chicken gut microbiome revealed by metagenomics and culture.</title>
        <authorList>
            <person name="Gilroy R."/>
            <person name="Ravi A."/>
            <person name="Getino M."/>
            <person name="Pursley I."/>
            <person name="Horton D.L."/>
            <person name="Alikhan N.F."/>
            <person name="Baker D."/>
            <person name="Gharbi K."/>
            <person name="Hall N."/>
            <person name="Watson M."/>
            <person name="Adriaenssens E.M."/>
            <person name="Foster-Nyarko E."/>
            <person name="Jarju S."/>
            <person name="Secka A."/>
            <person name="Antonio M."/>
            <person name="Oren A."/>
            <person name="Chaudhuri R.R."/>
            <person name="La Ragione R."/>
            <person name="Hildebrand F."/>
            <person name="Pallen M.J."/>
        </authorList>
    </citation>
    <scope>NUCLEOTIDE SEQUENCE</scope>
    <source>
        <strain evidence="2">18911</strain>
    </source>
</reference>
<feature type="domain" description="PocR" evidence="1">
    <location>
        <begin position="11"/>
        <end position="109"/>
    </location>
</feature>